<protein>
    <submittedName>
        <fullName evidence="3">Cellulose biosynthesis cyclic di-GMP-binding regulatory protein BcsB</fullName>
    </submittedName>
</protein>
<feature type="compositionally biased region" description="Low complexity" evidence="1">
    <location>
        <begin position="49"/>
        <end position="61"/>
    </location>
</feature>
<feature type="chain" id="PRO_5047054505" evidence="2">
    <location>
        <begin position="23"/>
        <end position="172"/>
    </location>
</feature>
<proteinExistence type="predicted"/>
<dbReference type="Proteomes" id="UP000812277">
    <property type="component" value="Unassembled WGS sequence"/>
</dbReference>
<name>A0ABS7D994_9BACL</name>
<comment type="caution">
    <text evidence="3">The sequence shown here is derived from an EMBL/GenBank/DDBJ whole genome shotgun (WGS) entry which is preliminary data.</text>
</comment>
<evidence type="ECO:0000313" key="4">
    <source>
        <dbReference type="Proteomes" id="UP000812277"/>
    </source>
</evidence>
<reference evidence="3 4" key="1">
    <citation type="submission" date="2021-07" db="EMBL/GenBank/DDBJ databases">
        <title>Paenibacillus radiodurans sp. nov., isolated from the southeastern edge of Tengger Desert.</title>
        <authorList>
            <person name="Zhang G."/>
        </authorList>
    </citation>
    <scope>NUCLEOTIDE SEQUENCE [LARGE SCALE GENOMIC DNA]</scope>
    <source>
        <strain evidence="3 4">DT7-4</strain>
    </source>
</reference>
<dbReference type="PROSITE" id="PS51257">
    <property type="entry name" value="PROKAR_LIPOPROTEIN"/>
    <property type="match status" value="1"/>
</dbReference>
<organism evidence="3 4">
    <name type="scientific">Paenibacillus oenotherae</name>
    <dbReference type="NCBI Taxonomy" id="1435645"/>
    <lineage>
        <taxon>Bacteria</taxon>
        <taxon>Bacillati</taxon>
        <taxon>Bacillota</taxon>
        <taxon>Bacilli</taxon>
        <taxon>Bacillales</taxon>
        <taxon>Paenibacillaceae</taxon>
        <taxon>Paenibacillus</taxon>
    </lineage>
</organism>
<feature type="signal peptide" evidence="2">
    <location>
        <begin position="1"/>
        <end position="22"/>
    </location>
</feature>
<feature type="region of interest" description="Disordered" evidence="1">
    <location>
        <begin position="22"/>
        <end position="75"/>
    </location>
</feature>
<evidence type="ECO:0000256" key="1">
    <source>
        <dbReference type="SAM" id="MobiDB-lite"/>
    </source>
</evidence>
<dbReference type="RefSeq" id="WP_219873681.1">
    <property type="nucleotide sequence ID" value="NZ_JAHZIJ010000013.1"/>
</dbReference>
<accession>A0ABS7D994</accession>
<dbReference type="EMBL" id="JAHZIJ010000013">
    <property type="protein sequence ID" value="MBW7476445.1"/>
    <property type="molecule type" value="Genomic_DNA"/>
</dbReference>
<keyword evidence="4" id="KW-1185">Reference proteome</keyword>
<evidence type="ECO:0000256" key="2">
    <source>
        <dbReference type="SAM" id="SignalP"/>
    </source>
</evidence>
<feature type="compositionally biased region" description="Basic and acidic residues" evidence="1">
    <location>
        <begin position="64"/>
        <end position="75"/>
    </location>
</feature>
<sequence length="172" mass="18192">MRKVGILVVLFMLLLGACGSQETGDESVNEPAAHNHTANSSQQGGGAGTTAETADTAMAAGSESPKKPESGIEEKQYKIDGTMEFDGEKYSIAATTDLTLSKANYGGEHIYGEGHIHVYLNGKVAGPIVDDQPFPINDLLLKEGSNTIKIVLAGNNHSEPYNAEKSFPDIVK</sequence>
<keyword evidence="2" id="KW-0732">Signal</keyword>
<evidence type="ECO:0000313" key="3">
    <source>
        <dbReference type="EMBL" id="MBW7476445.1"/>
    </source>
</evidence>
<gene>
    <name evidence="3" type="ORF">K0T92_17060</name>
</gene>